<reference evidence="1" key="1">
    <citation type="submission" date="2024-12" db="EMBL/GenBank/DDBJ databases">
        <title>Comparative genomics and development of molecular markers within Purpureocillium lilacinum and among Purpureocillium species.</title>
        <authorList>
            <person name="Yeh Z.-Y."/>
            <person name="Ni N.-T."/>
            <person name="Lo P.-H."/>
            <person name="Mushyakhwo K."/>
            <person name="Lin C.-F."/>
            <person name="Nai Y.-S."/>
        </authorList>
    </citation>
    <scope>NUCLEOTIDE SEQUENCE</scope>
    <source>
        <strain evidence="1">NCHU-NPUST-175</strain>
    </source>
</reference>
<protein>
    <submittedName>
        <fullName evidence="1">Uncharacterized protein</fullName>
    </submittedName>
</protein>
<accession>A0ACC4D9G4</accession>
<evidence type="ECO:0000313" key="2">
    <source>
        <dbReference type="Proteomes" id="UP001638806"/>
    </source>
</evidence>
<dbReference type="Proteomes" id="UP001638806">
    <property type="component" value="Unassembled WGS sequence"/>
</dbReference>
<proteinExistence type="predicted"/>
<evidence type="ECO:0000313" key="1">
    <source>
        <dbReference type="EMBL" id="KAL3952442.1"/>
    </source>
</evidence>
<keyword evidence="2" id="KW-1185">Reference proteome</keyword>
<name>A0ACC4D9G4_PURLI</name>
<comment type="caution">
    <text evidence="1">The sequence shown here is derived from an EMBL/GenBank/DDBJ whole genome shotgun (WGS) entry which is preliminary data.</text>
</comment>
<dbReference type="EMBL" id="JBGNUJ010000012">
    <property type="protein sequence ID" value="KAL3952442.1"/>
    <property type="molecule type" value="Genomic_DNA"/>
</dbReference>
<organism evidence="1 2">
    <name type="scientific">Purpureocillium lilacinum</name>
    <name type="common">Paecilomyces lilacinus</name>
    <dbReference type="NCBI Taxonomy" id="33203"/>
    <lineage>
        <taxon>Eukaryota</taxon>
        <taxon>Fungi</taxon>
        <taxon>Dikarya</taxon>
        <taxon>Ascomycota</taxon>
        <taxon>Pezizomycotina</taxon>
        <taxon>Sordariomycetes</taxon>
        <taxon>Hypocreomycetidae</taxon>
        <taxon>Hypocreales</taxon>
        <taxon>Ophiocordycipitaceae</taxon>
        <taxon>Purpureocillium</taxon>
    </lineage>
</organism>
<gene>
    <name evidence="1" type="ORF">ACCO45_012385</name>
</gene>
<sequence length="149" mass="16421">MNAGPRTPTVIHCKSNQIALRWHLDLQDGLDIDHCNVWPALMIRRSRKVALQAPGRDVGDIKEGGEPLSRGGRSIIATMKRRGNLDWFGAQQSLDQTGVMHVASEMLVASTAGRVGWSVNFEFGKRNSSGAKRVDRLRIQGVDEGSRFA</sequence>